<reference evidence="2 3" key="1">
    <citation type="submission" date="2020-04" db="EMBL/GenBank/DDBJ databases">
        <title>Hymenobacter polaris sp. nov., isolated from Arctic soil.</title>
        <authorList>
            <person name="Dahal R.H."/>
        </authorList>
    </citation>
    <scope>NUCLEOTIDE SEQUENCE [LARGE SCALE GENOMIC DNA]</scope>
    <source>
        <strain evidence="2 3">RP-2-7</strain>
    </source>
</reference>
<name>A0A7Y0FND6_9BACT</name>
<dbReference type="EMBL" id="JABBGH010000002">
    <property type="protein sequence ID" value="NML66466.1"/>
    <property type="molecule type" value="Genomic_DNA"/>
</dbReference>
<dbReference type="Proteomes" id="UP000559626">
    <property type="component" value="Unassembled WGS sequence"/>
</dbReference>
<dbReference type="RefSeq" id="WP_169532107.1">
    <property type="nucleotide sequence ID" value="NZ_JABBGH010000002.1"/>
</dbReference>
<dbReference type="InterPro" id="IPR046582">
    <property type="entry name" value="DUF6630"/>
</dbReference>
<sequence>MDSLTQFLQLFTLGDHAAAARLEPRLALVLADPAAYHAQFGEELLERGIEGDLPVQELRDVAMIDALLSEELVWEADWQDAANYLAGGLDEILTRQQRAGRLGEQALGARRLVGPDALDALQDALEPLGLALVLFTLDSDSYALSVVADGQAEDTRQLAAALGFTLAVY</sequence>
<protein>
    <recommendedName>
        <fullName evidence="1">DUF6630 domain-containing protein</fullName>
    </recommendedName>
</protein>
<dbReference type="Pfam" id="PF20335">
    <property type="entry name" value="DUF6630"/>
    <property type="match status" value="1"/>
</dbReference>
<comment type="caution">
    <text evidence="2">The sequence shown here is derived from an EMBL/GenBank/DDBJ whole genome shotgun (WGS) entry which is preliminary data.</text>
</comment>
<organism evidence="2 3">
    <name type="scientific">Hymenobacter polaris</name>
    <dbReference type="NCBI Taxonomy" id="2682546"/>
    <lineage>
        <taxon>Bacteria</taxon>
        <taxon>Pseudomonadati</taxon>
        <taxon>Bacteroidota</taxon>
        <taxon>Cytophagia</taxon>
        <taxon>Cytophagales</taxon>
        <taxon>Hymenobacteraceae</taxon>
        <taxon>Hymenobacter</taxon>
    </lineage>
</organism>
<evidence type="ECO:0000313" key="2">
    <source>
        <dbReference type="EMBL" id="NML66466.1"/>
    </source>
</evidence>
<dbReference type="AlphaFoldDB" id="A0A7Y0FND6"/>
<gene>
    <name evidence="2" type="ORF">HHL22_14745</name>
</gene>
<keyword evidence="3" id="KW-1185">Reference proteome</keyword>
<evidence type="ECO:0000313" key="3">
    <source>
        <dbReference type="Proteomes" id="UP000559626"/>
    </source>
</evidence>
<evidence type="ECO:0000259" key="1">
    <source>
        <dbReference type="Pfam" id="PF20335"/>
    </source>
</evidence>
<feature type="domain" description="DUF6630" evidence="1">
    <location>
        <begin position="4"/>
        <end position="167"/>
    </location>
</feature>
<accession>A0A7Y0FND6</accession>
<proteinExistence type="predicted"/>